<sequence length="148" mass="16273">MAQYPSQNPPYPAAALLNVSAIAAEKKRILWRVSWQQLPLPDCPDDRMLQGDASVLKVLQAHQECFDLVKMVYLLEEVLLDGGAATTLPAVTGPPQAKDPMLYLLNPHMGNVNQVLPFLLKAVSPWQTVPPRGGQQLLQDTLAKLILV</sequence>
<accession>A0ABQ9UH05</accession>
<reference evidence="1 2" key="1">
    <citation type="submission" date="2023-05" db="EMBL/GenBank/DDBJ databases">
        <title>B98-5 Cell Line De Novo Hybrid Assembly: An Optical Mapping Approach.</title>
        <authorList>
            <person name="Kananen K."/>
            <person name="Auerbach J.A."/>
            <person name="Kautto E."/>
            <person name="Blachly J.S."/>
        </authorList>
    </citation>
    <scope>NUCLEOTIDE SEQUENCE [LARGE SCALE GENOMIC DNA]</scope>
    <source>
        <strain evidence="1">B95-8</strain>
        <tissue evidence="1">Cell line</tissue>
    </source>
</reference>
<dbReference type="EMBL" id="JASSZA010000012">
    <property type="protein sequence ID" value="KAK2096171.1"/>
    <property type="molecule type" value="Genomic_DNA"/>
</dbReference>
<name>A0ABQ9UH05_SAGOE</name>
<dbReference type="Proteomes" id="UP001266305">
    <property type="component" value="Unassembled WGS sequence"/>
</dbReference>
<gene>
    <name evidence="1" type="ORF">P7K49_025205</name>
</gene>
<evidence type="ECO:0000313" key="2">
    <source>
        <dbReference type="Proteomes" id="UP001266305"/>
    </source>
</evidence>
<protein>
    <submittedName>
        <fullName evidence="1">Uncharacterized protein</fullName>
    </submittedName>
</protein>
<comment type="caution">
    <text evidence="1">The sequence shown here is derived from an EMBL/GenBank/DDBJ whole genome shotgun (WGS) entry which is preliminary data.</text>
</comment>
<evidence type="ECO:0000313" key="1">
    <source>
        <dbReference type="EMBL" id="KAK2096171.1"/>
    </source>
</evidence>
<keyword evidence="2" id="KW-1185">Reference proteome</keyword>
<proteinExistence type="predicted"/>
<organism evidence="1 2">
    <name type="scientific">Saguinus oedipus</name>
    <name type="common">Cotton-top tamarin</name>
    <name type="synonym">Oedipomidas oedipus</name>
    <dbReference type="NCBI Taxonomy" id="9490"/>
    <lineage>
        <taxon>Eukaryota</taxon>
        <taxon>Metazoa</taxon>
        <taxon>Chordata</taxon>
        <taxon>Craniata</taxon>
        <taxon>Vertebrata</taxon>
        <taxon>Euteleostomi</taxon>
        <taxon>Mammalia</taxon>
        <taxon>Eutheria</taxon>
        <taxon>Euarchontoglires</taxon>
        <taxon>Primates</taxon>
        <taxon>Haplorrhini</taxon>
        <taxon>Platyrrhini</taxon>
        <taxon>Cebidae</taxon>
        <taxon>Callitrichinae</taxon>
        <taxon>Saguinus</taxon>
    </lineage>
</organism>